<comment type="pathway">
    <text evidence="5">Cofactor metabolism; pyridoxal 5'-phosphate salvage; pyridoxal 5'-phosphate from pyridoxine 5'-phosphate: step 1/1.</text>
</comment>
<keyword evidence="2 5" id="KW-0285">Flavoprotein</keyword>
<keyword evidence="5" id="KW-0664">Pyridoxine biosynthesis</keyword>
<comment type="similarity">
    <text evidence="1 5">Belongs to the pyridoxamine 5'-phosphate oxidase family.</text>
</comment>
<organism evidence="10 11">
    <name type="scientific">Nonlabens spongiae</name>
    <dbReference type="NCBI Taxonomy" id="331648"/>
    <lineage>
        <taxon>Bacteria</taxon>
        <taxon>Pseudomonadati</taxon>
        <taxon>Bacteroidota</taxon>
        <taxon>Flavobacteriia</taxon>
        <taxon>Flavobacteriales</taxon>
        <taxon>Flavobacteriaceae</taxon>
        <taxon>Nonlabens</taxon>
    </lineage>
</organism>
<proteinExistence type="inferred from homology"/>
<evidence type="ECO:0000256" key="5">
    <source>
        <dbReference type="HAMAP-Rule" id="MF_01629"/>
    </source>
</evidence>
<sequence>MQRDLQNLRKSYDKAALLEENVPMDPMELFDQWFKMADECEEIEEANAMNLASLGTDGFPKNRIVLLKEIVDGNLLFYTNYTSEKAQGIDAHPRVSLNFFWPALEKQIIIKADVKKTSREKSLSYYRTRPRGSQIGAWVSNQSSQIDSREQLMDKLAEMEKRFEDGEIPLPDFWGGYACKPVSFEFWQGRENRLHDRILYSRNEQGSWITKRLQP</sequence>
<dbReference type="InterPro" id="IPR019740">
    <property type="entry name" value="Pyridox_Oxase_CS"/>
</dbReference>
<comment type="cofactor">
    <cofactor evidence="5 7">
        <name>FMN</name>
        <dbReference type="ChEBI" id="CHEBI:58210"/>
    </cofactor>
    <text evidence="5 7">Binds 1 FMN per subunit.</text>
</comment>
<evidence type="ECO:0000259" key="8">
    <source>
        <dbReference type="Pfam" id="PF01243"/>
    </source>
</evidence>
<name>A0A1W6MHJ8_9FLAO</name>
<dbReference type="PROSITE" id="PS01064">
    <property type="entry name" value="PYRIDOX_OXIDASE"/>
    <property type="match status" value="1"/>
</dbReference>
<keyword evidence="3 5" id="KW-0288">FMN</keyword>
<dbReference type="UniPathway" id="UPA01068">
    <property type="reaction ID" value="UER00304"/>
</dbReference>
<evidence type="ECO:0000256" key="3">
    <source>
        <dbReference type="ARBA" id="ARBA00022643"/>
    </source>
</evidence>
<feature type="binding site" evidence="5 7">
    <location>
        <begin position="142"/>
        <end position="143"/>
    </location>
    <ligand>
        <name>FMN</name>
        <dbReference type="ChEBI" id="CHEBI:58210"/>
    </ligand>
</feature>
<comment type="catalytic activity">
    <reaction evidence="5">
        <text>pyridoxamine 5'-phosphate + O2 + H2O = pyridoxal 5'-phosphate + H2O2 + NH4(+)</text>
        <dbReference type="Rhea" id="RHEA:15817"/>
        <dbReference type="ChEBI" id="CHEBI:15377"/>
        <dbReference type="ChEBI" id="CHEBI:15379"/>
        <dbReference type="ChEBI" id="CHEBI:16240"/>
        <dbReference type="ChEBI" id="CHEBI:28938"/>
        <dbReference type="ChEBI" id="CHEBI:58451"/>
        <dbReference type="ChEBI" id="CHEBI:597326"/>
        <dbReference type="EC" id="1.4.3.5"/>
    </reaction>
</comment>
<dbReference type="PIRSF" id="PIRSF000190">
    <property type="entry name" value="Pyd_amn-ph_oxd"/>
    <property type="match status" value="1"/>
</dbReference>
<dbReference type="NCBIfam" id="NF004231">
    <property type="entry name" value="PRK05679.1"/>
    <property type="match status" value="1"/>
</dbReference>
<dbReference type="Pfam" id="PF01243">
    <property type="entry name" value="PNPOx_N"/>
    <property type="match status" value="1"/>
</dbReference>
<evidence type="ECO:0000256" key="4">
    <source>
        <dbReference type="ARBA" id="ARBA00023002"/>
    </source>
</evidence>
<evidence type="ECO:0000256" key="2">
    <source>
        <dbReference type="ARBA" id="ARBA00022630"/>
    </source>
</evidence>
<feature type="domain" description="Pyridoxamine 5'-phosphate oxidase N-terminal" evidence="8">
    <location>
        <begin position="39"/>
        <end position="158"/>
    </location>
</feature>
<feature type="binding site" evidence="5 7">
    <location>
        <position position="85"/>
    </location>
    <ligand>
        <name>FMN</name>
        <dbReference type="ChEBI" id="CHEBI:58210"/>
    </ligand>
</feature>
<comment type="caution">
    <text evidence="5">Lacks conserved residue(s) required for the propagation of feature annotation.</text>
</comment>
<feature type="binding site" evidence="5 7">
    <location>
        <begin position="63"/>
        <end position="68"/>
    </location>
    <ligand>
        <name>FMN</name>
        <dbReference type="ChEBI" id="CHEBI:58210"/>
    </ligand>
</feature>
<feature type="binding site" evidence="5 6">
    <location>
        <position position="129"/>
    </location>
    <ligand>
        <name>substrate</name>
    </ligand>
</feature>
<dbReference type="EMBL" id="CP019344">
    <property type="protein sequence ID" value="ARN77065.1"/>
    <property type="molecule type" value="Genomic_DNA"/>
</dbReference>
<accession>A0A1W6MHJ8</accession>
<gene>
    <name evidence="5" type="primary">pdxH</name>
    <name evidence="10" type="ORF">BST97_03075</name>
</gene>
<dbReference type="PANTHER" id="PTHR10851">
    <property type="entry name" value="PYRIDOXINE-5-PHOSPHATE OXIDASE"/>
    <property type="match status" value="1"/>
</dbReference>
<dbReference type="RefSeq" id="WP_085765864.1">
    <property type="nucleotide sequence ID" value="NZ_CP019344.1"/>
</dbReference>
<dbReference type="Proteomes" id="UP000193431">
    <property type="component" value="Chromosome"/>
</dbReference>
<feature type="binding site" evidence="5 6">
    <location>
        <position position="125"/>
    </location>
    <ligand>
        <name>substrate</name>
    </ligand>
</feature>
<comment type="function">
    <text evidence="5">Catalyzes the oxidation of either pyridoxine 5'-phosphate (PNP) or pyridoxamine 5'-phosphate (PMP) into pyridoxal 5'-phosphate (PLP).</text>
</comment>
<dbReference type="Pfam" id="PF10590">
    <property type="entry name" value="PNP_phzG_C"/>
    <property type="match status" value="1"/>
</dbReference>
<feature type="binding site" evidence="5 6">
    <location>
        <position position="133"/>
    </location>
    <ligand>
        <name>substrate</name>
    </ligand>
</feature>
<protein>
    <recommendedName>
        <fullName evidence="5">Pyridoxine/pyridoxamine 5'-phosphate oxidase</fullName>
        <ecNumber evidence="5">1.4.3.5</ecNumber>
    </recommendedName>
    <alternativeName>
        <fullName evidence="5">PNP/PMP oxidase</fullName>
        <shortName evidence="5">PNPOx</shortName>
    </alternativeName>
    <alternativeName>
        <fullName evidence="5">Pyridoxal 5'-phosphate synthase</fullName>
    </alternativeName>
</protein>
<feature type="binding site" evidence="5 6">
    <location>
        <begin position="193"/>
        <end position="195"/>
    </location>
    <ligand>
        <name>substrate</name>
    </ligand>
</feature>
<evidence type="ECO:0000256" key="1">
    <source>
        <dbReference type="ARBA" id="ARBA00007301"/>
    </source>
</evidence>
<feature type="binding site" evidence="5 7">
    <location>
        <begin position="78"/>
        <end position="79"/>
    </location>
    <ligand>
        <name>FMN</name>
        <dbReference type="ChEBI" id="CHEBI:58210"/>
    </ligand>
</feature>
<dbReference type="STRING" id="331648.BST97_03075"/>
<evidence type="ECO:0000256" key="6">
    <source>
        <dbReference type="PIRSR" id="PIRSR000190-1"/>
    </source>
</evidence>
<dbReference type="Gene3D" id="2.30.110.10">
    <property type="entry name" value="Electron Transport, Fmn-binding Protein, Chain A"/>
    <property type="match status" value="1"/>
</dbReference>
<dbReference type="GO" id="GO:0008615">
    <property type="term" value="P:pyridoxine biosynthetic process"/>
    <property type="evidence" value="ECO:0007669"/>
    <property type="project" value="UniProtKB-UniRule"/>
</dbReference>
<feature type="binding site" evidence="5 7">
    <location>
        <position position="197"/>
    </location>
    <ligand>
        <name>FMN</name>
        <dbReference type="ChEBI" id="CHEBI:58210"/>
    </ligand>
</feature>
<dbReference type="InterPro" id="IPR011576">
    <property type="entry name" value="Pyridox_Oxase_N"/>
</dbReference>
<dbReference type="InterPro" id="IPR019576">
    <property type="entry name" value="Pyridoxamine_oxidase_dimer_C"/>
</dbReference>
<reference evidence="10 11" key="1">
    <citation type="submission" date="2016-11" db="EMBL/GenBank/DDBJ databases">
        <title>Trade-off between light-utilization and light-protection in marine flavobacteria.</title>
        <authorList>
            <person name="Kumagai Y."/>
        </authorList>
    </citation>
    <scope>NUCLEOTIDE SEQUENCE [LARGE SCALE GENOMIC DNA]</scope>
    <source>
        <strain evidence="10 11">JCM 13191</strain>
    </source>
</reference>
<feature type="binding site" evidence="6">
    <location>
        <begin position="9"/>
        <end position="12"/>
    </location>
    <ligand>
        <name>substrate</name>
    </ligand>
</feature>
<dbReference type="GO" id="GO:0004733">
    <property type="term" value="F:pyridoxamine phosphate oxidase activity"/>
    <property type="evidence" value="ECO:0007669"/>
    <property type="project" value="UniProtKB-UniRule"/>
</dbReference>
<dbReference type="AlphaFoldDB" id="A0A1W6MHJ8"/>
<dbReference type="InterPro" id="IPR000659">
    <property type="entry name" value="Pyridox_Oxase"/>
</dbReference>
<comment type="pathway">
    <text evidence="5">Cofactor metabolism; pyridoxal 5'-phosphate salvage; pyridoxal 5'-phosphate from pyridoxamine 5'-phosphate: step 1/1.</text>
</comment>
<feature type="binding site" evidence="5 7">
    <location>
        <position position="107"/>
    </location>
    <ligand>
        <name>FMN</name>
        <dbReference type="ChEBI" id="CHEBI:58210"/>
    </ligand>
</feature>
<evidence type="ECO:0000256" key="7">
    <source>
        <dbReference type="PIRSR" id="PIRSR000190-2"/>
    </source>
</evidence>
<dbReference type="OrthoDB" id="9780392at2"/>
<feature type="domain" description="Pyridoxine 5'-phosphate oxidase dimerisation C-terminal" evidence="9">
    <location>
        <begin position="174"/>
        <end position="215"/>
    </location>
</feature>
<feature type="binding site" evidence="5 6">
    <location>
        <position position="68"/>
    </location>
    <ligand>
        <name>substrate</name>
    </ligand>
</feature>
<dbReference type="InterPro" id="IPR012349">
    <property type="entry name" value="Split_barrel_FMN-bd"/>
</dbReference>
<dbReference type="SUPFAM" id="SSF50475">
    <property type="entry name" value="FMN-binding split barrel"/>
    <property type="match status" value="1"/>
</dbReference>
<comment type="subunit">
    <text evidence="5">Homodimer.</text>
</comment>
<dbReference type="EC" id="1.4.3.5" evidence="5"/>
<evidence type="ECO:0000313" key="11">
    <source>
        <dbReference type="Proteomes" id="UP000193431"/>
    </source>
</evidence>
<feature type="binding site" evidence="5 7">
    <location>
        <position position="187"/>
    </location>
    <ligand>
        <name>FMN</name>
        <dbReference type="ChEBI" id="CHEBI:58210"/>
    </ligand>
</feature>
<evidence type="ECO:0000259" key="9">
    <source>
        <dbReference type="Pfam" id="PF10590"/>
    </source>
</evidence>
<dbReference type="GO" id="GO:0010181">
    <property type="term" value="F:FMN binding"/>
    <property type="evidence" value="ECO:0007669"/>
    <property type="project" value="UniProtKB-UniRule"/>
</dbReference>
<evidence type="ECO:0000313" key="10">
    <source>
        <dbReference type="EMBL" id="ARN77065.1"/>
    </source>
</evidence>
<dbReference type="HAMAP" id="MF_01629">
    <property type="entry name" value="PdxH"/>
    <property type="match status" value="1"/>
</dbReference>
<dbReference type="NCBIfam" id="TIGR00558">
    <property type="entry name" value="pdxH"/>
    <property type="match status" value="1"/>
</dbReference>
<keyword evidence="11" id="KW-1185">Reference proteome</keyword>
<comment type="catalytic activity">
    <reaction evidence="5">
        <text>pyridoxine 5'-phosphate + O2 = pyridoxal 5'-phosphate + H2O2</text>
        <dbReference type="Rhea" id="RHEA:15149"/>
        <dbReference type="ChEBI" id="CHEBI:15379"/>
        <dbReference type="ChEBI" id="CHEBI:16240"/>
        <dbReference type="ChEBI" id="CHEBI:58589"/>
        <dbReference type="ChEBI" id="CHEBI:597326"/>
        <dbReference type="EC" id="1.4.3.5"/>
    </reaction>
</comment>
<keyword evidence="4 5" id="KW-0560">Oxidoreductase</keyword>
<dbReference type="PANTHER" id="PTHR10851:SF0">
    <property type="entry name" value="PYRIDOXINE-5'-PHOSPHATE OXIDASE"/>
    <property type="match status" value="1"/>
</dbReference>